<evidence type="ECO:0000259" key="4">
    <source>
        <dbReference type="Pfam" id="PF00561"/>
    </source>
</evidence>
<name>A0ABD2X471_9HYME</name>
<dbReference type="PANTHER" id="PTHR43329">
    <property type="entry name" value="EPOXIDE HYDROLASE"/>
    <property type="match status" value="1"/>
</dbReference>
<dbReference type="InterPro" id="IPR029058">
    <property type="entry name" value="AB_hydrolase_fold"/>
</dbReference>
<keyword evidence="1" id="KW-0378">Hydrolase</keyword>
<dbReference type="Pfam" id="PF00561">
    <property type="entry name" value="Abhydrolase_1"/>
    <property type="match status" value="1"/>
</dbReference>
<feature type="transmembrane region" description="Helical" evidence="3">
    <location>
        <begin position="12"/>
        <end position="27"/>
    </location>
</feature>
<dbReference type="SUPFAM" id="SSF53474">
    <property type="entry name" value="alpha/beta-Hydrolases"/>
    <property type="match status" value="1"/>
</dbReference>
<protein>
    <recommendedName>
        <fullName evidence="4">AB hydrolase-1 domain-containing protein</fullName>
    </recommendedName>
</protein>
<comment type="similarity">
    <text evidence="2">Belongs to the AB hydrolase superfamily. Epoxide hydrolase family.</text>
</comment>
<organism evidence="5 6">
    <name type="scientific">Trichogramma kaykai</name>
    <dbReference type="NCBI Taxonomy" id="54128"/>
    <lineage>
        <taxon>Eukaryota</taxon>
        <taxon>Metazoa</taxon>
        <taxon>Ecdysozoa</taxon>
        <taxon>Arthropoda</taxon>
        <taxon>Hexapoda</taxon>
        <taxon>Insecta</taxon>
        <taxon>Pterygota</taxon>
        <taxon>Neoptera</taxon>
        <taxon>Endopterygota</taxon>
        <taxon>Hymenoptera</taxon>
        <taxon>Apocrita</taxon>
        <taxon>Proctotrupomorpha</taxon>
        <taxon>Chalcidoidea</taxon>
        <taxon>Trichogrammatidae</taxon>
        <taxon>Trichogramma</taxon>
    </lineage>
</organism>
<accession>A0ABD2X471</accession>
<sequence>MRIVRVTLWERAQMYALALIYGFYLIARRMVKWAWNGAAFFQLHERDTPPACLVDSTLGKHSYVKIKGIKFHYVEAGKRENPLVLLLHGFPDCWISWRKQMSTLAEFYRIISLDLKGFGDSDKPANSSQYSIEILIEELKEFIHAMGVQECILIGHDLGGLLGWYLAATHKSVIKNFIAISSPHPNFYWKGVGGESVFNQTWLHFSRLPILPEIDVRTEDLAVISATYKHLYSKKPSQQAEQNYIEAYKYVFSRKEDWTGPINYFRNLPFTRLYSEGREKIKTPTLLIIGNADKSISLEHIVQSTKYLEKFSINVVDKAGHFPHQENPEEVISFINEFLQSEEPVKEKPASKGIVSSLLGSTVKYGNQMFEAVHKRTNEVVNGLPGKMMLNIGQLNT</sequence>
<dbReference type="Gene3D" id="3.40.50.1820">
    <property type="entry name" value="alpha/beta hydrolase"/>
    <property type="match status" value="1"/>
</dbReference>
<keyword evidence="3" id="KW-0812">Transmembrane</keyword>
<reference evidence="5 6" key="1">
    <citation type="journal article" date="2024" name="bioRxiv">
        <title>A reference genome for Trichogramma kaykai: A tiny desert-dwelling parasitoid wasp with competing sex-ratio distorters.</title>
        <authorList>
            <person name="Culotta J."/>
            <person name="Lindsey A.R."/>
        </authorList>
    </citation>
    <scope>NUCLEOTIDE SEQUENCE [LARGE SCALE GENOMIC DNA]</scope>
    <source>
        <strain evidence="5 6">KSX58</strain>
    </source>
</reference>
<dbReference type="InterPro" id="IPR000073">
    <property type="entry name" value="AB_hydrolase_1"/>
</dbReference>
<keyword evidence="6" id="KW-1185">Reference proteome</keyword>
<dbReference type="InterPro" id="IPR000639">
    <property type="entry name" value="Epox_hydrolase-like"/>
</dbReference>
<evidence type="ECO:0000313" key="5">
    <source>
        <dbReference type="EMBL" id="KAL3400126.1"/>
    </source>
</evidence>
<dbReference type="AlphaFoldDB" id="A0ABD2X471"/>
<keyword evidence="3" id="KW-0472">Membrane</keyword>
<dbReference type="EMBL" id="JBJJXI010000053">
    <property type="protein sequence ID" value="KAL3400126.1"/>
    <property type="molecule type" value="Genomic_DNA"/>
</dbReference>
<gene>
    <name evidence="5" type="ORF">TKK_006537</name>
</gene>
<dbReference type="GO" id="GO:0004301">
    <property type="term" value="F:epoxide hydrolase activity"/>
    <property type="evidence" value="ECO:0007669"/>
    <property type="project" value="UniProtKB-ARBA"/>
</dbReference>
<evidence type="ECO:0000256" key="3">
    <source>
        <dbReference type="SAM" id="Phobius"/>
    </source>
</evidence>
<dbReference type="Proteomes" id="UP001627154">
    <property type="component" value="Unassembled WGS sequence"/>
</dbReference>
<evidence type="ECO:0000256" key="2">
    <source>
        <dbReference type="ARBA" id="ARBA00038334"/>
    </source>
</evidence>
<evidence type="ECO:0000313" key="6">
    <source>
        <dbReference type="Proteomes" id="UP001627154"/>
    </source>
</evidence>
<keyword evidence="3" id="KW-1133">Transmembrane helix</keyword>
<comment type="caution">
    <text evidence="5">The sequence shown here is derived from an EMBL/GenBank/DDBJ whole genome shotgun (WGS) entry which is preliminary data.</text>
</comment>
<feature type="domain" description="AB hydrolase-1" evidence="4">
    <location>
        <begin position="82"/>
        <end position="328"/>
    </location>
</feature>
<evidence type="ECO:0000256" key="1">
    <source>
        <dbReference type="ARBA" id="ARBA00022801"/>
    </source>
</evidence>
<proteinExistence type="inferred from homology"/>
<dbReference type="PRINTS" id="PR00412">
    <property type="entry name" value="EPOXHYDRLASE"/>
</dbReference>